<name>A0A182K4T3_9DIPT</name>
<dbReference type="InterPro" id="IPR032739">
    <property type="entry name" value="MRNIP"/>
</dbReference>
<dbReference type="STRING" id="43041.A0A182K4T3"/>
<feature type="region of interest" description="Disordered" evidence="1">
    <location>
        <begin position="71"/>
        <end position="96"/>
    </location>
</feature>
<reference evidence="4" key="1">
    <citation type="submission" date="2013-03" db="EMBL/GenBank/DDBJ databases">
        <title>The Genome Sequence of Anopheles christyi ACHKN1017.</title>
        <authorList>
            <consortium name="The Broad Institute Genomics Platform"/>
            <person name="Neafsey D.E."/>
            <person name="Besansky N."/>
            <person name="Walker B."/>
            <person name="Young S.K."/>
            <person name="Zeng Q."/>
            <person name="Gargeya S."/>
            <person name="Fitzgerald M."/>
            <person name="Haas B."/>
            <person name="Abouelleil A."/>
            <person name="Allen A.W."/>
            <person name="Alvarado L."/>
            <person name="Arachchi H.M."/>
            <person name="Berlin A.M."/>
            <person name="Chapman S.B."/>
            <person name="Gainer-Dewar J."/>
            <person name="Goldberg J."/>
            <person name="Griggs A."/>
            <person name="Gujja S."/>
            <person name="Hansen M."/>
            <person name="Howarth C."/>
            <person name="Imamovic A."/>
            <person name="Ireland A."/>
            <person name="Larimer J."/>
            <person name="McCowan C."/>
            <person name="Murphy C."/>
            <person name="Pearson M."/>
            <person name="Poon T.W."/>
            <person name="Priest M."/>
            <person name="Roberts A."/>
            <person name="Saif S."/>
            <person name="Shea T."/>
            <person name="Sisk P."/>
            <person name="Sykes S."/>
            <person name="Wortman J."/>
            <person name="Nusbaum C."/>
            <person name="Birren B."/>
        </authorList>
    </citation>
    <scope>NUCLEOTIDE SEQUENCE [LARGE SCALE GENOMIC DNA]</scope>
    <source>
        <strain evidence="4">ACHKN1017</strain>
    </source>
</reference>
<evidence type="ECO:0000313" key="4">
    <source>
        <dbReference type="Proteomes" id="UP000075881"/>
    </source>
</evidence>
<dbReference type="GO" id="GO:0005634">
    <property type="term" value="C:nucleus"/>
    <property type="evidence" value="ECO:0007669"/>
    <property type="project" value="TreeGrafter"/>
</dbReference>
<proteinExistence type="predicted"/>
<dbReference type="Pfam" id="PF15749">
    <property type="entry name" value="MRNIP"/>
    <property type="match status" value="1"/>
</dbReference>
<sequence length="110" mass="12465">MPQELRVVDIVKKANKWVCKMCSVKQSLAREYFRGSGQDCRSMVQQLSVRHLEMDQREAEVAKLVLQNKIQLPQPPPMDPVDLRNEATKGSIPTSQEPIPRLIANVLGVQ</sequence>
<protein>
    <recommendedName>
        <fullName evidence="2">MRN complex-interacting protein N-terminal domain-containing protein</fullName>
    </recommendedName>
</protein>
<dbReference type="PANTHER" id="PTHR15863:SF2">
    <property type="entry name" value="MRN COMPLEX-INTERACTING PROTEIN"/>
    <property type="match status" value="1"/>
</dbReference>
<dbReference type="AlphaFoldDB" id="A0A182K4T3"/>
<dbReference type="VEuPathDB" id="VectorBase:ACHR005768"/>
<reference evidence="3" key="2">
    <citation type="submission" date="2020-05" db="UniProtKB">
        <authorList>
            <consortium name="EnsemblMetazoa"/>
        </authorList>
    </citation>
    <scope>IDENTIFICATION</scope>
    <source>
        <strain evidence="3">ACHKN1017</strain>
    </source>
</reference>
<dbReference type="GO" id="GO:0003682">
    <property type="term" value="F:chromatin binding"/>
    <property type="evidence" value="ECO:0007669"/>
    <property type="project" value="TreeGrafter"/>
</dbReference>
<dbReference type="GO" id="GO:0007095">
    <property type="term" value="P:mitotic G2 DNA damage checkpoint signaling"/>
    <property type="evidence" value="ECO:0007669"/>
    <property type="project" value="TreeGrafter"/>
</dbReference>
<evidence type="ECO:0000259" key="2">
    <source>
        <dbReference type="Pfam" id="PF15749"/>
    </source>
</evidence>
<accession>A0A182K4T3</accession>
<keyword evidence="4" id="KW-1185">Reference proteome</keyword>
<dbReference type="EnsemblMetazoa" id="ACHR005768-RA">
    <property type="protein sequence ID" value="ACHR005768-PA"/>
    <property type="gene ID" value="ACHR005768"/>
</dbReference>
<feature type="domain" description="MRN complex-interacting protein N-terminal" evidence="2">
    <location>
        <begin position="8"/>
        <end position="71"/>
    </location>
</feature>
<evidence type="ECO:0000313" key="3">
    <source>
        <dbReference type="EnsemblMetazoa" id="ACHR005768-PA"/>
    </source>
</evidence>
<dbReference type="Proteomes" id="UP000075881">
    <property type="component" value="Unassembled WGS sequence"/>
</dbReference>
<dbReference type="InterPro" id="IPR049472">
    <property type="entry name" value="MRNIP_N"/>
</dbReference>
<organism evidence="3 4">
    <name type="scientific">Anopheles christyi</name>
    <dbReference type="NCBI Taxonomy" id="43041"/>
    <lineage>
        <taxon>Eukaryota</taxon>
        <taxon>Metazoa</taxon>
        <taxon>Ecdysozoa</taxon>
        <taxon>Arthropoda</taxon>
        <taxon>Hexapoda</taxon>
        <taxon>Insecta</taxon>
        <taxon>Pterygota</taxon>
        <taxon>Neoptera</taxon>
        <taxon>Endopterygota</taxon>
        <taxon>Diptera</taxon>
        <taxon>Nematocera</taxon>
        <taxon>Culicoidea</taxon>
        <taxon>Culicidae</taxon>
        <taxon>Anophelinae</taxon>
        <taxon>Anopheles</taxon>
    </lineage>
</organism>
<dbReference type="PANTHER" id="PTHR15863">
    <property type="entry name" value="MRN COMPLEX-INTERACTING PROTEIN"/>
    <property type="match status" value="1"/>
</dbReference>
<evidence type="ECO:0000256" key="1">
    <source>
        <dbReference type="SAM" id="MobiDB-lite"/>
    </source>
</evidence>